<dbReference type="AlphaFoldDB" id="A0A0K1PI45"/>
<feature type="chain" id="PRO_5005465799" description="Lipoprotein" evidence="1">
    <location>
        <begin position="21"/>
        <end position="236"/>
    </location>
</feature>
<organism evidence="2 3">
    <name type="scientific">Vulgatibacter incomptus</name>
    <dbReference type="NCBI Taxonomy" id="1391653"/>
    <lineage>
        <taxon>Bacteria</taxon>
        <taxon>Pseudomonadati</taxon>
        <taxon>Myxococcota</taxon>
        <taxon>Myxococcia</taxon>
        <taxon>Myxococcales</taxon>
        <taxon>Cystobacterineae</taxon>
        <taxon>Vulgatibacteraceae</taxon>
        <taxon>Vulgatibacter</taxon>
    </lineage>
</organism>
<dbReference type="KEGG" id="vin:AKJ08_3587"/>
<dbReference type="STRING" id="1391653.AKJ08_3587"/>
<evidence type="ECO:0000256" key="1">
    <source>
        <dbReference type="SAM" id="SignalP"/>
    </source>
</evidence>
<evidence type="ECO:0000313" key="2">
    <source>
        <dbReference type="EMBL" id="AKU93200.1"/>
    </source>
</evidence>
<dbReference type="PROSITE" id="PS51257">
    <property type="entry name" value="PROKAR_LIPOPROTEIN"/>
    <property type="match status" value="1"/>
</dbReference>
<reference evidence="2 3" key="1">
    <citation type="submission" date="2015-08" db="EMBL/GenBank/DDBJ databases">
        <authorList>
            <person name="Babu N.S."/>
            <person name="Beckwith C.J."/>
            <person name="Beseler K.G."/>
            <person name="Brison A."/>
            <person name="Carone J.V."/>
            <person name="Caskin T.P."/>
            <person name="Diamond M."/>
            <person name="Durham M.E."/>
            <person name="Foxe J.M."/>
            <person name="Go M."/>
            <person name="Henderson B.A."/>
            <person name="Jones I.B."/>
            <person name="McGettigan J.A."/>
            <person name="Micheletti S.J."/>
            <person name="Nasrallah M.E."/>
            <person name="Ortiz D."/>
            <person name="Piller C.R."/>
            <person name="Privatt S.R."/>
            <person name="Schneider S.L."/>
            <person name="Sharp S."/>
            <person name="Smith T.C."/>
            <person name="Stanton J.D."/>
            <person name="Ullery H.E."/>
            <person name="Wilson R.J."/>
            <person name="Serrano M.G."/>
            <person name="Buck G."/>
            <person name="Lee V."/>
            <person name="Wang Y."/>
            <person name="Carvalho R."/>
            <person name="Voegtly L."/>
            <person name="Shi R."/>
            <person name="Duckworth R."/>
            <person name="Johnson A."/>
            <person name="Loviza R."/>
            <person name="Walstead R."/>
            <person name="Shah Z."/>
            <person name="Kiflezghi M."/>
            <person name="Wade K."/>
            <person name="Ball S.L."/>
            <person name="Bradley K.W."/>
            <person name="Asai D.J."/>
            <person name="Bowman C.A."/>
            <person name="Russell D.A."/>
            <person name="Pope W.H."/>
            <person name="Jacobs-Sera D."/>
            <person name="Hendrix R.W."/>
            <person name="Hatfull G.F."/>
        </authorList>
    </citation>
    <scope>NUCLEOTIDE SEQUENCE [LARGE SCALE GENOMIC DNA]</scope>
    <source>
        <strain evidence="2 3">DSM 27710</strain>
    </source>
</reference>
<feature type="signal peptide" evidence="1">
    <location>
        <begin position="1"/>
        <end position="20"/>
    </location>
</feature>
<name>A0A0K1PI45_9BACT</name>
<keyword evidence="3" id="KW-1185">Reference proteome</keyword>
<proteinExistence type="predicted"/>
<dbReference type="Proteomes" id="UP000055590">
    <property type="component" value="Chromosome"/>
</dbReference>
<evidence type="ECO:0000313" key="3">
    <source>
        <dbReference type="Proteomes" id="UP000055590"/>
    </source>
</evidence>
<sequence>MLTPSGRTFLLLALALTAAACSNDRIHPAPTGSSEPPLSLLVTHEEKVVRPDGVTQSARFQERVLRADGRVWVERVLDPRVALHHDDHGPDRHVHDWSTATRLFTKGAGEDGRLQFVLPDHKELVDVVPTEYDSVGFYPVWSELARLIDARDLASLKPSGAASKVAGARWLETADGERFVRVLWSDVLTVALEIEAGRSDGAVIRRLKAEIQRLPTRLPWEDTAGFALKDVNDFRD</sequence>
<protein>
    <recommendedName>
        <fullName evidence="4">Lipoprotein</fullName>
    </recommendedName>
</protein>
<gene>
    <name evidence="2" type="ORF">AKJ08_3587</name>
</gene>
<dbReference type="RefSeq" id="WP_050727256.1">
    <property type="nucleotide sequence ID" value="NZ_CP012332.1"/>
</dbReference>
<keyword evidence="1" id="KW-0732">Signal</keyword>
<evidence type="ECO:0008006" key="4">
    <source>
        <dbReference type="Google" id="ProtNLM"/>
    </source>
</evidence>
<dbReference type="EMBL" id="CP012332">
    <property type="protein sequence ID" value="AKU93200.1"/>
    <property type="molecule type" value="Genomic_DNA"/>
</dbReference>
<accession>A0A0K1PI45</accession>
<dbReference type="OrthoDB" id="5509809at2"/>